<keyword evidence="1" id="KW-0808">Transferase</keyword>
<dbReference type="GO" id="GO:0007519">
    <property type="term" value="P:skeletal muscle tissue development"/>
    <property type="evidence" value="ECO:0007669"/>
    <property type="project" value="Ensembl"/>
</dbReference>
<gene>
    <name evidence="4" type="primary">VRK3</name>
</gene>
<sequence>PESRRWLGGAGVALWGKALGTPARLRSASSPGSRREPGSSPEVSPKKVKWSSSIASPHASLLLGGGTSVSEDTESPSEKEKAKGSRSRPPTPKGSPQTSRQSPQTLKRSRVTASLEALPAGTVLTDQNGQSWKLGALQTKDAQGILYEAEPSPSTQKYRFSLKLDAKDGRLFNEQHFFQRAAKPVQVNKWKKLSSNPLLAIPTCVGFGIHQDKYRFLVFPILGRSLQWALDHTPKHVLSERCVLQVACRLLDALEFLHENEYVHGNVTAASVFVSPDDLSQVTLGGYGFTYRYRPGGRHVAYVEGSRSPHEGDLEFISMDLHRGCGPSRRSDLQALGHCVLKWLYGVLPWTHCLPDADEVMKQKQKGCLDHGGPAGVPAGGDGPAVRGDAALRRPEEESGSTTAGNVCVALRPPGPADGALGSQVGRLRSPHPSRPSPTQAATGQLPGASRVDTRAGPQLSAFLHRLLGLARKQKPDSS</sequence>
<accession>A0A5F9D7S3</accession>
<dbReference type="GeneTree" id="ENSGT00940000158111"/>
<dbReference type="InterPro" id="IPR011009">
    <property type="entry name" value="Kinase-like_dom_sf"/>
</dbReference>
<proteinExistence type="predicted"/>
<dbReference type="FunCoup" id="A0A5F9D7S3">
    <property type="interactions" value="2259"/>
</dbReference>
<dbReference type="STRING" id="9986.ENSOCUP00000041898"/>
<reference evidence="4" key="3">
    <citation type="submission" date="2025-09" db="UniProtKB">
        <authorList>
            <consortium name="Ensembl"/>
        </authorList>
    </citation>
    <scope>IDENTIFICATION</scope>
    <source>
        <strain evidence="4">Thorbecke</strain>
    </source>
</reference>
<feature type="region of interest" description="Disordered" evidence="2">
    <location>
        <begin position="1"/>
        <end position="110"/>
    </location>
</feature>
<dbReference type="GO" id="GO:0019903">
    <property type="term" value="F:protein phosphatase binding"/>
    <property type="evidence" value="ECO:0007669"/>
    <property type="project" value="Ensembl"/>
</dbReference>
<feature type="domain" description="Protein kinase" evidence="3">
    <location>
        <begin position="132"/>
        <end position="479"/>
    </location>
</feature>
<protein>
    <submittedName>
        <fullName evidence="4">VRK serine/threonine kinase 3</fullName>
    </submittedName>
</protein>
<evidence type="ECO:0000259" key="3">
    <source>
        <dbReference type="PROSITE" id="PS50011"/>
    </source>
</evidence>
<feature type="compositionally biased region" description="Polar residues" evidence="2">
    <location>
        <begin position="94"/>
        <end position="106"/>
    </location>
</feature>
<dbReference type="Ensembl" id="ENSOCUT00000038382.1">
    <property type="protein sequence ID" value="ENSOCUP00000041898.1"/>
    <property type="gene ID" value="ENSOCUG00000023478.3"/>
</dbReference>
<dbReference type="AlphaFoldDB" id="A0A5F9D7S3"/>
<organism evidence="4 5">
    <name type="scientific">Oryctolagus cuniculus</name>
    <name type="common">Rabbit</name>
    <dbReference type="NCBI Taxonomy" id="9986"/>
    <lineage>
        <taxon>Eukaryota</taxon>
        <taxon>Metazoa</taxon>
        <taxon>Chordata</taxon>
        <taxon>Craniata</taxon>
        <taxon>Vertebrata</taxon>
        <taxon>Euteleostomi</taxon>
        <taxon>Mammalia</taxon>
        <taxon>Eutheria</taxon>
        <taxon>Euarchontoglires</taxon>
        <taxon>Glires</taxon>
        <taxon>Lagomorpha</taxon>
        <taxon>Leporidae</taxon>
        <taxon>Oryctolagus</taxon>
    </lineage>
</organism>
<dbReference type="PANTHER" id="PTHR11909">
    <property type="entry name" value="CASEIN KINASE-RELATED"/>
    <property type="match status" value="1"/>
</dbReference>
<dbReference type="SUPFAM" id="SSF56112">
    <property type="entry name" value="Protein kinase-like (PK-like)"/>
    <property type="match status" value="1"/>
</dbReference>
<evidence type="ECO:0000313" key="4">
    <source>
        <dbReference type="Ensembl" id="ENSOCUP00000041898.1"/>
    </source>
</evidence>
<keyword evidence="5" id="KW-1185">Reference proteome</keyword>
<reference evidence="4 5" key="1">
    <citation type="journal article" date="2011" name="Nature">
        <title>A high-resolution map of human evolutionary constraint using 29 mammals.</title>
        <authorList>
            <person name="Lindblad-Toh K."/>
            <person name="Garber M."/>
            <person name="Zuk O."/>
            <person name="Lin M.F."/>
            <person name="Parker B.J."/>
            <person name="Washietl S."/>
            <person name="Kheradpour P."/>
            <person name="Ernst J."/>
            <person name="Jordan G."/>
            <person name="Mauceli E."/>
            <person name="Ward L.D."/>
            <person name="Lowe C.B."/>
            <person name="Holloway A.K."/>
            <person name="Clamp M."/>
            <person name="Gnerre S."/>
            <person name="Alfoldi J."/>
            <person name="Beal K."/>
            <person name="Chang J."/>
            <person name="Clawson H."/>
            <person name="Cuff J."/>
            <person name="Di Palma F."/>
            <person name="Fitzgerald S."/>
            <person name="Flicek P."/>
            <person name="Guttman M."/>
            <person name="Hubisz M.J."/>
            <person name="Jaffe D.B."/>
            <person name="Jungreis I."/>
            <person name="Kent W.J."/>
            <person name="Kostka D."/>
            <person name="Lara M."/>
            <person name="Martins A.L."/>
            <person name="Massingham T."/>
            <person name="Moltke I."/>
            <person name="Raney B.J."/>
            <person name="Rasmussen M.D."/>
            <person name="Robinson J."/>
            <person name="Stark A."/>
            <person name="Vilella A.J."/>
            <person name="Wen J."/>
            <person name="Xie X."/>
            <person name="Zody M.C."/>
            <person name="Baldwin J."/>
            <person name="Bloom T."/>
            <person name="Chin C.W."/>
            <person name="Heiman D."/>
            <person name="Nicol R."/>
            <person name="Nusbaum C."/>
            <person name="Young S."/>
            <person name="Wilkinson J."/>
            <person name="Worley K.C."/>
            <person name="Kovar C.L."/>
            <person name="Muzny D.M."/>
            <person name="Gibbs R.A."/>
            <person name="Cree A."/>
            <person name="Dihn H.H."/>
            <person name="Fowler G."/>
            <person name="Jhangiani S."/>
            <person name="Joshi V."/>
            <person name="Lee S."/>
            <person name="Lewis L.R."/>
            <person name="Nazareth L.V."/>
            <person name="Okwuonu G."/>
            <person name="Santibanez J."/>
            <person name="Warren W.C."/>
            <person name="Mardis E.R."/>
            <person name="Weinstock G.M."/>
            <person name="Wilson R.K."/>
            <person name="Delehaunty K."/>
            <person name="Dooling D."/>
            <person name="Fronik C."/>
            <person name="Fulton L."/>
            <person name="Fulton B."/>
            <person name="Graves T."/>
            <person name="Minx P."/>
            <person name="Sodergren E."/>
            <person name="Birney E."/>
            <person name="Margulies E.H."/>
            <person name="Herrero J."/>
            <person name="Green E.D."/>
            <person name="Haussler D."/>
            <person name="Siepel A."/>
            <person name="Goldman N."/>
            <person name="Pollard K.S."/>
            <person name="Pedersen J.S."/>
            <person name="Lander E.S."/>
            <person name="Kellis M."/>
        </authorList>
    </citation>
    <scope>NUCLEOTIDE SEQUENCE [LARGE SCALE GENOMIC DNA]</scope>
    <source>
        <strain evidence="5">Thorbecke</strain>
    </source>
</reference>
<dbReference type="GO" id="GO:0005524">
    <property type="term" value="F:ATP binding"/>
    <property type="evidence" value="ECO:0007669"/>
    <property type="project" value="InterPro"/>
</dbReference>
<reference evidence="4" key="2">
    <citation type="submission" date="2025-08" db="UniProtKB">
        <authorList>
            <consortium name="Ensembl"/>
        </authorList>
    </citation>
    <scope>IDENTIFICATION</scope>
    <source>
        <strain evidence="4">Thorbecke</strain>
    </source>
</reference>
<dbReference type="Gene3D" id="1.10.510.10">
    <property type="entry name" value="Transferase(Phosphotransferase) domain 1"/>
    <property type="match status" value="1"/>
</dbReference>
<dbReference type="GO" id="GO:0005654">
    <property type="term" value="C:nucleoplasm"/>
    <property type="evidence" value="ECO:0007669"/>
    <property type="project" value="Ensembl"/>
</dbReference>
<dbReference type="Proteomes" id="UP000001811">
    <property type="component" value="Unplaced"/>
</dbReference>
<dbReference type="PROSITE" id="PS50011">
    <property type="entry name" value="PROTEIN_KINASE_DOM"/>
    <property type="match status" value="1"/>
</dbReference>
<dbReference type="SMR" id="A0A5F9D7S3"/>
<name>A0A5F9D7S3_RABIT</name>
<dbReference type="InParanoid" id="A0A5F9D7S3"/>
<feature type="region of interest" description="Disordered" evidence="2">
    <location>
        <begin position="366"/>
        <end position="458"/>
    </location>
</feature>
<evidence type="ECO:0000256" key="2">
    <source>
        <dbReference type="SAM" id="MobiDB-lite"/>
    </source>
</evidence>
<evidence type="ECO:0000313" key="5">
    <source>
        <dbReference type="Proteomes" id="UP000001811"/>
    </source>
</evidence>
<feature type="compositionally biased region" description="Low complexity" evidence="2">
    <location>
        <begin position="26"/>
        <end position="42"/>
    </location>
</feature>
<dbReference type="Bgee" id="ENSOCUG00000023478">
    <property type="expression patterns" value="Expressed in testis and 16 other cell types or tissues"/>
</dbReference>
<dbReference type="GO" id="GO:0004672">
    <property type="term" value="F:protein kinase activity"/>
    <property type="evidence" value="ECO:0007669"/>
    <property type="project" value="InterPro"/>
</dbReference>
<evidence type="ECO:0000256" key="1">
    <source>
        <dbReference type="ARBA" id="ARBA00022679"/>
    </source>
</evidence>
<dbReference type="InterPro" id="IPR050235">
    <property type="entry name" value="CK1_Ser-Thr_kinase"/>
</dbReference>
<dbReference type="InterPro" id="IPR000719">
    <property type="entry name" value="Prot_kinase_dom"/>
</dbReference>
<feature type="compositionally biased region" description="Gly residues" evidence="2">
    <location>
        <begin position="373"/>
        <end position="383"/>
    </location>
</feature>